<evidence type="ECO:0000313" key="2">
    <source>
        <dbReference type="Proteomes" id="UP000830454"/>
    </source>
</evidence>
<accession>A0ABY4HNP8</accession>
<dbReference type="RefSeq" id="WP_246915860.1">
    <property type="nucleotide sequence ID" value="NZ_CP090145.1"/>
</dbReference>
<evidence type="ECO:0000313" key="1">
    <source>
        <dbReference type="EMBL" id="UOX33144.1"/>
    </source>
</evidence>
<dbReference type="EMBL" id="CP090145">
    <property type="protein sequence ID" value="UOX33144.1"/>
    <property type="molecule type" value="Genomic_DNA"/>
</dbReference>
<evidence type="ECO:0008006" key="3">
    <source>
        <dbReference type="Google" id="ProtNLM"/>
    </source>
</evidence>
<gene>
    <name evidence="1" type="ORF">LXD69_13985</name>
</gene>
<organism evidence="1 2">
    <name type="scientific">Flavobacterium sediminilitoris</name>
    <dbReference type="NCBI Taxonomy" id="2024526"/>
    <lineage>
        <taxon>Bacteria</taxon>
        <taxon>Pseudomonadati</taxon>
        <taxon>Bacteroidota</taxon>
        <taxon>Flavobacteriia</taxon>
        <taxon>Flavobacteriales</taxon>
        <taxon>Flavobacteriaceae</taxon>
        <taxon>Flavobacterium</taxon>
    </lineage>
</organism>
<protein>
    <recommendedName>
        <fullName evidence="3">Carboxypeptidase regulatory-like domain-containing protein</fullName>
    </recommendedName>
</protein>
<sequence length="68" mass="8079">MKLIFILFLFTFFKIAHNSFQEITIEGKIMTYDNKPVVLQKIKCEPTNKIYYTDKNGEFNFITHLGEN</sequence>
<name>A0ABY4HNP8_9FLAO</name>
<reference evidence="1" key="1">
    <citation type="submission" date="2021-12" db="EMBL/GenBank/DDBJ databases">
        <authorList>
            <person name="Cha I.-T."/>
            <person name="Lee K.-E."/>
            <person name="Park S.-J."/>
        </authorList>
    </citation>
    <scope>NUCLEOTIDE SEQUENCE</scope>
    <source>
        <strain evidence="1">YSM-43</strain>
    </source>
</reference>
<dbReference type="Proteomes" id="UP000830454">
    <property type="component" value="Chromosome"/>
</dbReference>
<reference evidence="1" key="2">
    <citation type="submission" date="2022-04" db="EMBL/GenBank/DDBJ databases">
        <title>Complete Genome Sequence of Flavobacterium sediminilitoris YSM-43, Isolated from a Tidal Sediment.</title>
        <authorList>
            <person name="Lee P.A."/>
        </authorList>
    </citation>
    <scope>NUCLEOTIDE SEQUENCE</scope>
    <source>
        <strain evidence="1">YSM-43</strain>
    </source>
</reference>
<keyword evidence="2" id="KW-1185">Reference proteome</keyword>
<proteinExistence type="predicted"/>